<organism evidence="2 3">
    <name type="scientific">Pedobacter zeae</name>
    <dbReference type="NCBI Taxonomy" id="1737356"/>
    <lineage>
        <taxon>Bacteria</taxon>
        <taxon>Pseudomonadati</taxon>
        <taxon>Bacteroidota</taxon>
        <taxon>Sphingobacteriia</taxon>
        <taxon>Sphingobacteriales</taxon>
        <taxon>Sphingobacteriaceae</taxon>
        <taxon>Pedobacter</taxon>
    </lineage>
</organism>
<dbReference type="SUPFAM" id="SSF47384">
    <property type="entry name" value="Homodimeric domain of signal transducing histidine kinase"/>
    <property type="match status" value="1"/>
</dbReference>
<sequence>MKSDHQQVKDLVQANEDLENYFANTIIPQLFVDADLILRKYTPPAMKQFNLKENFIGKPLEEIKENFRFPTILDNIRTVMQTGKLLEKEIQTTDMRWYQMNIIPYLVRKINKIDRVIITFVDITPRILDLKEQEKMLAEYELLLDTIAHDVKNPILAMKLSVQLIPKLGEATIDELPKIASNLEKSLLNLQNVFGWDVRFQVAKPAVSCSRRIARSPEYLRRCKIKPCPANSQLRGCDLA</sequence>
<dbReference type="EMBL" id="JACIEF010000001">
    <property type="protein sequence ID" value="MBB4106716.1"/>
    <property type="molecule type" value="Genomic_DNA"/>
</dbReference>
<dbReference type="InterPro" id="IPR035965">
    <property type="entry name" value="PAS-like_dom_sf"/>
</dbReference>
<evidence type="ECO:0000313" key="4">
    <source>
        <dbReference type="Proteomes" id="UP000642938"/>
    </source>
</evidence>
<gene>
    <name evidence="1" type="ORF">GCM10007422_18290</name>
    <name evidence="2" type="ORF">GGQ60_000676</name>
</gene>
<dbReference type="Proteomes" id="UP000532273">
    <property type="component" value="Unassembled WGS sequence"/>
</dbReference>
<dbReference type="Pfam" id="PF13596">
    <property type="entry name" value="PAS_10"/>
    <property type="match status" value="1"/>
</dbReference>
<comment type="caution">
    <text evidence="2">The sequence shown here is derived from an EMBL/GenBank/DDBJ whole genome shotgun (WGS) entry which is preliminary data.</text>
</comment>
<proteinExistence type="predicted"/>
<dbReference type="Gene3D" id="3.30.450.20">
    <property type="entry name" value="PAS domain"/>
    <property type="match status" value="1"/>
</dbReference>
<protein>
    <submittedName>
        <fullName evidence="2">Signal transduction histidine kinase</fullName>
    </submittedName>
</protein>
<dbReference type="AlphaFoldDB" id="A0A7W6P592"/>
<dbReference type="RefSeq" id="WP_229685078.1">
    <property type="nucleotide sequence ID" value="NZ_BMHZ01000002.1"/>
</dbReference>
<dbReference type="Proteomes" id="UP000642938">
    <property type="component" value="Unassembled WGS sequence"/>
</dbReference>
<evidence type="ECO:0000313" key="3">
    <source>
        <dbReference type="Proteomes" id="UP000532273"/>
    </source>
</evidence>
<evidence type="ECO:0000313" key="2">
    <source>
        <dbReference type="EMBL" id="MBB4106716.1"/>
    </source>
</evidence>
<dbReference type="SUPFAM" id="SSF55785">
    <property type="entry name" value="PYP-like sensor domain (PAS domain)"/>
    <property type="match status" value="1"/>
</dbReference>
<keyword evidence="2" id="KW-0418">Kinase</keyword>
<keyword evidence="4" id="KW-1185">Reference proteome</keyword>
<keyword evidence="2" id="KW-0808">Transferase</keyword>
<dbReference type="GO" id="GO:0000155">
    <property type="term" value="F:phosphorelay sensor kinase activity"/>
    <property type="evidence" value="ECO:0007669"/>
    <property type="project" value="InterPro"/>
</dbReference>
<dbReference type="EMBL" id="BMHZ01000002">
    <property type="protein sequence ID" value="GGH03316.1"/>
    <property type="molecule type" value="Genomic_DNA"/>
</dbReference>
<name>A0A7W6P592_9SPHI</name>
<evidence type="ECO:0000313" key="1">
    <source>
        <dbReference type="EMBL" id="GGH03316.1"/>
    </source>
</evidence>
<reference evidence="1" key="1">
    <citation type="journal article" date="2014" name="Int. J. Syst. Evol. Microbiol.">
        <title>Complete genome of a new Firmicutes species belonging to the dominant human colonic microbiota ('Ruminococcus bicirculans') reveals two chromosomes and a selective capacity to utilize plant glucans.</title>
        <authorList>
            <consortium name="NISC Comparative Sequencing Program"/>
            <person name="Wegmann U."/>
            <person name="Louis P."/>
            <person name="Goesmann A."/>
            <person name="Henrissat B."/>
            <person name="Duncan S.H."/>
            <person name="Flint H.J."/>
        </authorList>
    </citation>
    <scope>NUCLEOTIDE SEQUENCE</scope>
    <source>
        <strain evidence="1">CGMCC 1.15287</strain>
    </source>
</reference>
<dbReference type="InterPro" id="IPR036097">
    <property type="entry name" value="HisK_dim/P_sf"/>
</dbReference>
<reference evidence="4" key="2">
    <citation type="journal article" date="2019" name="Int. J. Syst. Evol. Microbiol.">
        <title>The Global Catalogue of Microorganisms (GCM) 10K type strain sequencing project: providing services to taxonomists for standard genome sequencing and annotation.</title>
        <authorList>
            <consortium name="The Broad Institute Genomics Platform"/>
            <consortium name="The Broad Institute Genome Sequencing Center for Infectious Disease"/>
            <person name="Wu L."/>
            <person name="Ma J."/>
        </authorList>
    </citation>
    <scope>NUCLEOTIDE SEQUENCE [LARGE SCALE GENOMIC DNA]</scope>
    <source>
        <strain evidence="4">CGMCC 1.15287</strain>
    </source>
</reference>
<reference evidence="1" key="4">
    <citation type="submission" date="2024-05" db="EMBL/GenBank/DDBJ databases">
        <authorList>
            <person name="Sun Q."/>
            <person name="Zhou Y."/>
        </authorList>
    </citation>
    <scope>NUCLEOTIDE SEQUENCE</scope>
    <source>
        <strain evidence="1">CGMCC 1.15287</strain>
    </source>
</reference>
<accession>A0A7W6P592</accession>
<reference evidence="2 3" key="3">
    <citation type="submission" date="2020-08" db="EMBL/GenBank/DDBJ databases">
        <title>Genomic Encyclopedia of Type Strains, Phase IV (KMG-IV): sequencing the most valuable type-strain genomes for metagenomic binning, comparative biology and taxonomic classification.</title>
        <authorList>
            <person name="Goeker M."/>
        </authorList>
    </citation>
    <scope>NUCLEOTIDE SEQUENCE [LARGE SCALE GENOMIC DNA]</scope>
    <source>
        <strain evidence="2 3">DSM 100774</strain>
    </source>
</reference>